<feature type="transmembrane region" description="Helical" evidence="1">
    <location>
        <begin position="78"/>
        <end position="99"/>
    </location>
</feature>
<feature type="transmembrane region" description="Helical" evidence="1">
    <location>
        <begin position="47"/>
        <end position="66"/>
    </location>
</feature>
<keyword evidence="1" id="KW-0472">Membrane</keyword>
<evidence type="ECO:0000313" key="3">
    <source>
        <dbReference type="Proteomes" id="UP000694865"/>
    </source>
</evidence>
<dbReference type="GeneID" id="100368854"/>
<dbReference type="Pfam" id="PF01569">
    <property type="entry name" value="PAP2"/>
    <property type="match status" value="1"/>
</dbReference>
<keyword evidence="3" id="KW-1185">Reference proteome</keyword>
<evidence type="ECO:0000259" key="2">
    <source>
        <dbReference type="SMART" id="SM00014"/>
    </source>
</evidence>
<dbReference type="Proteomes" id="UP000694865">
    <property type="component" value="Unplaced"/>
</dbReference>
<dbReference type="PANTHER" id="PTHR14969">
    <property type="entry name" value="SPHINGOSINE-1-PHOSPHATE PHOSPHOHYDROLASE"/>
    <property type="match status" value="1"/>
</dbReference>
<evidence type="ECO:0000256" key="1">
    <source>
        <dbReference type="SAM" id="Phobius"/>
    </source>
</evidence>
<gene>
    <name evidence="4" type="primary">LOC100368854</name>
</gene>
<dbReference type="SUPFAM" id="SSF48317">
    <property type="entry name" value="Acid phosphatase/Vanadium-dependent haloperoxidase"/>
    <property type="match status" value="1"/>
</dbReference>
<protein>
    <submittedName>
        <fullName evidence="4">Presqualene diphosphate phosphatase-like</fullName>
    </submittedName>
</protein>
<proteinExistence type="predicted"/>
<keyword evidence="1" id="KW-0812">Transmembrane</keyword>
<feature type="domain" description="Phosphatidic acid phosphatase type 2/haloperoxidase" evidence="2">
    <location>
        <begin position="76"/>
        <end position="189"/>
    </location>
</feature>
<dbReference type="InterPro" id="IPR000326">
    <property type="entry name" value="PAP2/HPO"/>
</dbReference>
<dbReference type="SMART" id="SM00014">
    <property type="entry name" value="acidPPc"/>
    <property type="match status" value="1"/>
</dbReference>
<dbReference type="RefSeq" id="XP_002740908.1">
    <property type="nucleotide sequence ID" value="XM_002740862.2"/>
</dbReference>
<accession>A0ABM0GZK9</accession>
<reference evidence="4" key="1">
    <citation type="submission" date="2025-08" db="UniProtKB">
        <authorList>
            <consortium name="RefSeq"/>
        </authorList>
    </citation>
    <scope>IDENTIFICATION</scope>
    <source>
        <tissue evidence="4">Testes</tissue>
    </source>
</reference>
<dbReference type="PANTHER" id="PTHR14969:SF13">
    <property type="entry name" value="AT30094P"/>
    <property type="match status" value="1"/>
</dbReference>
<dbReference type="InterPro" id="IPR036938">
    <property type="entry name" value="PAP2/HPO_sf"/>
</dbReference>
<sequence length="206" mass="23639">MELRRRGDSEQQDALAILRWDKELTQSFSVCATTDSKFGQLRPLMKLLEISGHGVPWIVSLIVLLYVTRNNSNECQFIINLLAGQILDLVITATVKVAIKRQRPHGNKKDMFATVSIDAYSFPSGHSSRVVMVMCLFLFEFTFTFKWMYFVVILWSSSVCISRILLGRHHVLDVVGGVVLGMLEYKLIRIFWISNKQSQNVIDYLF</sequence>
<keyword evidence="1" id="KW-1133">Transmembrane helix</keyword>
<organism evidence="3 4">
    <name type="scientific">Saccoglossus kowalevskii</name>
    <name type="common">Acorn worm</name>
    <dbReference type="NCBI Taxonomy" id="10224"/>
    <lineage>
        <taxon>Eukaryota</taxon>
        <taxon>Metazoa</taxon>
        <taxon>Hemichordata</taxon>
        <taxon>Enteropneusta</taxon>
        <taxon>Harrimaniidae</taxon>
        <taxon>Saccoglossus</taxon>
    </lineage>
</organism>
<name>A0ABM0GZK9_SACKO</name>
<evidence type="ECO:0000313" key="4">
    <source>
        <dbReference type="RefSeq" id="XP_002740908.1"/>
    </source>
</evidence>
<dbReference type="Gene3D" id="1.20.144.10">
    <property type="entry name" value="Phosphatidic acid phosphatase type 2/haloperoxidase"/>
    <property type="match status" value="1"/>
</dbReference>